<dbReference type="GO" id="GO:0043130">
    <property type="term" value="F:ubiquitin binding"/>
    <property type="evidence" value="ECO:0007669"/>
    <property type="project" value="TreeGrafter"/>
</dbReference>
<dbReference type="GO" id="GO:0005783">
    <property type="term" value="C:endoplasmic reticulum"/>
    <property type="evidence" value="ECO:0007669"/>
    <property type="project" value="TreeGrafter"/>
</dbReference>
<dbReference type="PANTHER" id="PTHR23322:SF96">
    <property type="entry name" value="FAS-ASSOCIATED FACTOR 1"/>
    <property type="match status" value="1"/>
</dbReference>
<dbReference type="GO" id="GO:0005634">
    <property type="term" value="C:nucleus"/>
    <property type="evidence" value="ECO:0007669"/>
    <property type="project" value="TreeGrafter"/>
</dbReference>
<evidence type="ECO:0000259" key="2">
    <source>
        <dbReference type="PROSITE" id="PS50033"/>
    </source>
</evidence>
<feature type="region of interest" description="Disordered" evidence="1">
    <location>
        <begin position="269"/>
        <end position="307"/>
    </location>
</feature>
<organism evidence="4">
    <name type="scientific">Xenopsylla cheopis</name>
    <name type="common">Oriental rat flea</name>
    <name type="synonym">Pulex cheopis</name>
    <dbReference type="NCBI Taxonomy" id="163159"/>
    <lineage>
        <taxon>Eukaryota</taxon>
        <taxon>Metazoa</taxon>
        <taxon>Ecdysozoa</taxon>
        <taxon>Arthropoda</taxon>
        <taxon>Hexapoda</taxon>
        <taxon>Insecta</taxon>
        <taxon>Pterygota</taxon>
        <taxon>Neoptera</taxon>
        <taxon>Endopterygota</taxon>
        <taxon>Siphonaptera</taxon>
        <taxon>Pulicidae</taxon>
        <taxon>Xenopsyllinae</taxon>
        <taxon>Xenopsylla</taxon>
    </lineage>
</organism>
<dbReference type="InterPro" id="IPR006577">
    <property type="entry name" value="UAS"/>
</dbReference>
<accession>A0A6M2DK28</accession>
<dbReference type="AlphaFoldDB" id="A0A6M2DK28"/>
<proteinExistence type="predicted"/>
<evidence type="ECO:0000256" key="1">
    <source>
        <dbReference type="SAM" id="MobiDB-lite"/>
    </source>
</evidence>
<dbReference type="Pfam" id="PF21021">
    <property type="entry name" value="FAF1"/>
    <property type="match status" value="1"/>
</dbReference>
<dbReference type="Gene3D" id="3.10.20.90">
    <property type="entry name" value="Phosphatidylinositol 3-kinase Catalytic Subunit, Chain A, domain 1"/>
    <property type="match status" value="3"/>
</dbReference>
<dbReference type="Gene3D" id="1.10.8.10">
    <property type="entry name" value="DNA helicase RuvA subunit, C-terminal domain"/>
    <property type="match status" value="1"/>
</dbReference>
<dbReference type="Gene3D" id="3.40.30.10">
    <property type="entry name" value="Glutaredoxin"/>
    <property type="match status" value="1"/>
</dbReference>
<dbReference type="Pfam" id="PF00789">
    <property type="entry name" value="UBX"/>
    <property type="match status" value="1"/>
</dbReference>
<sequence>MSENREEVLANFQSISAIDDVAEAILILDNCDWDLLAALNQVMAVDESAYNNLNNPPSVDIVENIPPPAAPSRVNKFEFIERIHNDIAGAGASSSNAKPWQPRKTLHFHIQHLNNLVELEVLDSITVSQLKNQLSAKVGVPTCRMILKNWPDGLKPLDDTVLSALKLPEENILMLTDMQEFAADDNEATNRIMQTYGLEIRDLDSDICYNLNFPGTKTILEVKNDVYALTDIPARHQAWTGWPRRPDLDSMMLCMAGLEFPMHKLTVKKTQPQPSNNKNKATTSAPATNSADLSQESDNSSTGGDEFYEDASETFNIEEDTFIDQSISRRSQPLIPDDVDDETIGSLHFSERYANRYGPRHPTFFAGSLEDAMREACQRSAKERKLLGIYLHHDKSVLSNVFCTQLLGFESVMDALTRHFIVYGWDFTNNNNRNLFLSSLSSCLNSQAAMQVRNIAVERLPAFIIIMRTRSLTELYTVVNGNVGVNELMTSILEAIDVFSEGVRSEIREEDERAARERVKHEQDEAYRESLEADRAKERERALREREERRERERLEAERDKVQREKEERRERVKRQLPPEPADAGSGDGITKIRIRLPTGNFAERRFLITTELKVLMDYMIVLGFPSEEYKVISSWPRRDLTTVDPVSTFQDLKLYPQETVIIEER</sequence>
<feature type="compositionally biased region" description="Polar residues" evidence="1">
    <location>
        <begin position="269"/>
        <end position="303"/>
    </location>
</feature>
<dbReference type="InterPro" id="IPR029071">
    <property type="entry name" value="Ubiquitin-like_domsf"/>
</dbReference>
<dbReference type="PROSITE" id="PS50033">
    <property type="entry name" value="UBX"/>
    <property type="match status" value="1"/>
</dbReference>
<dbReference type="SMART" id="SM00166">
    <property type="entry name" value="UBX"/>
    <property type="match status" value="1"/>
</dbReference>
<dbReference type="CDD" id="cd01771">
    <property type="entry name" value="UBX_UBXN3A"/>
    <property type="match status" value="1"/>
</dbReference>
<name>A0A6M2DK28_XENCH</name>
<dbReference type="InterPro" id="IPR000626">
    <property type="entry name" value="Ubiquitin-like_dom"/>
</dbReference>
<reference evidence="4" key="1">
    <citation type="submission" date="2020-03" db="EMBL/GenBank/DDBJ databases">
        <title>Transcriptomic Profiling of the Digestive Tract of the Rat Flea, Xenopsylla cheopis, Following Blood Feeding and Infection with Yersinia pestis.</title>
        <authorList>
            <person name="Bland D.M."/>
            <person name="Martens C.A."/>
            <person name="Virtaneva K."/>
            <person name="Kanakabandi K."/>
            <person name="Long D."/>
            <person name="Rosenke R."/>
            <person name="Saturday G.A."/>
            <person name="Hoyt F.H."/>
            <person name="Bruno D.P."/>
            <person name="Ribeiro J.M.C."/>
            <person name="Hinnebusch J."/>
        </authorList>
    </citation>
    <scope>NUCLEOTIDE SEQUENCE</scope>
</reference>
<dbReference type="Pfam" id="PF14555">
    <property type="entry name" value="UBA_4"/>
    <property type="match status" value="1"/>
</dbReference>
<dbReference type="SUPFAM" id="SSF52833">
    <property type="entry name" value="Thioredoxin-like"/>
    <property type="match status" value="1"/>
</dbReference>
<dbReference type="PANTHER" id="PTHR23322">
    <property type="entry name" value="FAS-ASSOCIATED PROTEIN"/>
    <property type="match status" value="1"/>
</dbReference>
<dbReference type="InterPro" id="IPR001012">
    <property type="entry name" value="UBX_dom"/>
</dbReference>
<dbReference type="SMART" id="SM00594">
    <property type="entry name" value="UAS"/>
    <property type="match status" value="1"/>
</dbReference>
<dbReference type="InterPro" id="IPR049483">
    <property type="entry name" value="FAF1_2-like_UAS"/>
</dbReference>
<feature type="region of interest" description="Disordered" evidence="1">
    <location>
        <begin position="510"/>
        <end position="590"/>
    </location>
</feature>
<dbReference type="GO" id="GO:0036503">
    <property type="term" value="P:ERAD pathway"/>
    <property type="evidence" value="ECO:0007669"/>
    <property type="project" value="TreeGrafter"/>
</dbReference>
<evidence type="ECO:0000259" key="3">
    <source>
        <dbReference type="PROSITE" id="PS50053"/>
    </source>
</evidence>
<dbReference type="InterPro" id="IPR036249">
    <property type="entry name" value="Thioredoxin-like_sf"/>
</dbReference>
<evidence type="ECO:0000313" key="4">
    <source>
        <dbReference type="EMBL" id="NOV45318.1"/>
    </source>
</evidence>
<protein>
    <submittedName>
        <fullName evidence="4">Putative regulator of the ubiquitin pathway</fullName>
    </submittedName>
</protein>
<feature type="domain" description="Ubiquitin-like" evidence="3">
    <location>
        <begin position="106"/>
        <end position="175"/>
    </location>
</feature>
<dbReference type="EMBL" id="GIIL01001592">
    <property type="protein sequence ID" value="NOV45318.1"/>
    <property type="molecule type" value="Transcribed_RNA"/>
</dbReference>
<feature type="compositionally biased region" description="Basic and acidic residues" evidence="1">
    <location>
        <begin position="510"/>
        <end position="571"/>
    </location>
</feature>
<dbReference type="InterPro" id="IPR033043">
    <property type="entry name" value="FAF1-like_UBX"/>
</dbReference>
<dbReference type="InterPro" id="IPR050730">
    <property type="entry name" value="UBX_domain-protein"/>
</dbReference>
<dbReference type="SUPFAM" id="SSF54236">
    <property type="entry name" value="Ubiquitin-like"/>
    <property type="match status" value="3"/>
</dbReference>
<dbReference type="PROSITE" id="PS50053">
    <property type="entry name" value="UBIQUITIN_2"/>
    <property type="match status" value="1"/>
</dbReference>
<feature type="domain" description="UBX" evidence="2">
    <location>
        <begin position="586"/>
        <end position="663"/>
    </location>
</feature>